<gene>
    <name evidence="4" type="ORF">FGO68_gene12900</name>
</gene>
<sequence>MGNHPLTLYARSNKFKPESVVVITGATSGMGRELAVRYAERGCKIVITSRSLPELKRIAESLNMKYEKSQVVPYAVDVTLEIECRRLMEYTVSLFGRIDILILNASATMPRGLFENIQDLDAMQKLMDINLYGQIYPTKYALPYLKETHGQLVISSTLAGEIGLLERSGYCASKFAATGFFESLRMEVGKQIDITILCPPSVVVEGNVDSEIIIHQRDNHTLISNRVRSHQSPRVKKTASWMGPRDQGSSHVLWIWL</sequence>
<dbReference type="PRINTS" id="PR00081">
    <property type="entry name" value="GDHRDH"/>
</dbReference>
<dbReference type="PANTHER" id="PTHR43391:SF14">
    <property type="entry name" value="DEHYDROGENASE_REDUCTASE SDR FAMILY PROTEIN 7-LIKE"/>
    <property type="match status" value="1"/>
</dbReference>
<dbReference type="AlphaFoldDB" id="A0A8J8NZ78"/>
<organism evidence="4 5">
    <name type="scientific">Halteria grandinella</name>
    <dbReference type="NCBI Taxonomy" id="5974"/>
    <lineage>
        <taxon>Eukaryota</taxon>
        <taxon>Sar</taxon>
        <taxon>Alveolata</taxon>
        <taxon>Ciliophora</taxon>
        <taxon>Intramacronucleata</taxon>
        <taxon>Spirotrichea</taxon>
        <taxon>Stichotrichia</taxon>
        <taxon>Sporadotrichida</taxon>
        <taxon>Halteriidae</taxon>
        <taxon>Halteria</taxon>
    </lineage>
</organism>
<dbReference type="Pfam" id="PF00106">
    <property type="entry name" value="adh_short"/>
    <property type="match status" value="1"/>
</dbReference>
<reference evidence="4" key="1">
    <citation type="submission" date="2019-06" db="EMBL/GenBank/DDBJ databases">
        <authorList>
            <person name="Zheng W."/>
        </authorList>
    </citation>
    <scope>NUCLEOTIDE SEQUENCE</scope>
    <source>
        <strain evidence="4">QDHG01</strain>
    </source>
</reference>
<dbReference type="Proteomes" id="UP000785679">
    <property type="component" value="Unassembled WGS sequence"/>
</dbReference>
<dbReference type="GO" id="GO:0005829">
    <property type="term" value="C:cytosol"/>
    <property type="evidence" value="ECO:0007669"/>
    <property type="project" value="TreeGrafter"/>
</dbReference>
<keyword evidence="5" id="KW-1185">Reference proteome</keyword>
<dbReference type="SUPFAM" id="SSF51735">
    <property type="entry name" value="NAD(P)-binding Rossmann-fold domains"/>
    <property type="match status" value="1"/>
</dbReference>
<keyword evidence="3" id="KW-0560">Oxidoreductase</keyword>
<name>A0A8J8NZ78_HALGN</name>
<dbReference type="EMBL" id="RRYP01002724">
    <property type="protein sequence ID" value="TNV84481.1"/>
    <property type="molecule type" value="Genomic_DNA"/>
</dbReference>
<evidence type="ECO:0000313" key="4">
    <source>
        <dbReference type="EMBL" id="TNV84481.1"/>
    </source>
</evidence>
<dbReference type="PANTHER" id="PTHR43391">
    <property type="entry name" value="RETINOL DEHYDROGENASE-RELATED"/>
    <property type="match status" value="1"/>
</dbReference>
<evidence type="ECO:0000313" key="5">
    <source>
        <dbReference type="Proteomes" id="UP000785679"/>
    </source>
</evidence>
<dbReference type="InterPro" id="IPR036291">
    <property type="entry name" value="NAD(P)-bd_dom_sf"/>
</dbReference>
<evidence type="ECO:0000256" key="1">
    <source>
        <dbReference type="ARBA" id="ARBA00006484"/>
    </source>
</evidence>
<evidence type="ECO:0000256" key="2">
    <source>
        <dbReference type="ARBA" id="ARBA00022857"/>
    </source>
</evidence>
<accession>A0A8J8NZ78</accession>
<comment type="similarity">
    <text evidence="1">Belongs to the short-chain dehydrogenases/reductases (SDR) family.</text>
</comment>
<keyword evidence="2" id="KW-0521">NADP</keyword>
<comment type="caution">
    <text evidence="4">The sequence shown here is derived from an EMBL/GenBank/DDBJ whole genome shotgun (WGS) entry which is preliminary data.</text>
</comment>
<evidence type="ECO:0000256" key="3">
    <source>
        <dbReference type="ARBA" id="ARBA00023002"/>
    </source>
</evidence>
<proteinExistence type="inferred from homology"/>
<protein>
    <submittedName>
        <fullName evidence="4">Uncharacterized protein</fullName>
    </submittedName>
</protein>
<dbReference type="OrthoDB" id="1274115at2759"/>
<dbReference type="GO" id="GO:0016491">
    <property type="term" value="F:oxidoreductase activity"/>
    <property type="evidence" value="ECO:0007669"/>
    <property type="project" value="UniProtKB-KW"/>
</dbReference>
<dbReference type="InterPro" id="IPR002347">
    <property type="entry name" value="SDR_fam"/>
</dbReference>
<dbReference type="Gene3D" id="3.40.50.720">
    <property type="entry name" value="NAD(P)-binding Rossmann-like Domain"/>
    <property type="match status" value="1"/>
</dbReference>